<evidence type="ECO:0000256" key="6">
    <source>
        <dbReference type="ARBA" id="ARBA00022989"/>
    </source>
</evidence>
<evidence type="ECO:0000256" key="9">
    <source>
        <dbReference type="PIRNR" id="PIRNR016089"/>
    </source>
</evidence>
<dbReference type="PANTHER" id="PTHR12804">
    <property type="entry name" value="MICROSOMAL SIGNAL PEPTIDASE 23 KD SUBUNIT SPC22/23"/>
    <property type="match status" value="1"/>
</dbReference>
<dbReference type="EMBL" id="KZ825108">
    <property type="protein sequence ID" value="PYI22881.1"/>
    <property type="molecule type" value="Genomic_DNA"/>
</dbReference>
<dbReference type="GO" id="GO:0006465">
    <property type="term" value="P:signal peptide processing"/>
    <property type="evidence" value="ECO:0007669"/>
    <property type="project" value="UniProtKB-UniRule"/>
</dbReference>
<evidence type="ECO:0000256" key="3">
    <source>
        <dbReference type="ARBA" id="ARBA00022692"/>
    </source>
</evidence>
<comment type="subcellular location">
    <subcellularLocation>
        <location evidence="1">Endoplasmic reticulum membrane</location>
        <topology evidence="1">Single-pass type II membrane protein</topology>
    </subcellularLocation>
</comment>
<keyword evidence="6 11" id="KW-1133">Transmembrane helix</keyword>
<sequence length="261" mass="27875">MHSTLNRAQAVFGFFTTVALVVAGLAALSVLLYPTDGVTSQVQLRDVKVIKGRPHYYSTRKEEYAQLRFDLDADLTPLFNWNTKQLFVYVYAAYPSDPTNASSSAVSHAVVWDTILSAPESAYSFAALKERFFPPASAAKRKSGGKSTAGRKAPASSKKTAGKAAKGTAAAPGILRLRDQKAKYQIGDVSGRMAERENVTLAVGWNVQPWVGALWWSPGSGSVPRTMGGVGASPAFDLPALRKVGAAAAAQQQQQQGKKVV</sequence>
<keyword evidence="3 11" id="KW-0812">Transmembrane</keyword>
<accession>A0A2V5HGJ2</accession>
<dbReference type="STRING" id="1450538.A0A2V5HGJ2"/>
<organism evidence="12 13">
    <name type="scientific">Aspergillus violaceofuscus (strain CBS 115571)</name>
    <dbReference type="NCBI Taxonomy" id="1450538"/>
    <lineage>
        <taxon>Eukaryota</taxon>
        <taxon>Fungi</taxon>
        <taxon>Dikarya</taxon>
        <taxon>Ascomycota</taxon>
        <taxon>Pezizomycotina</taxon>
        <taxon>Eurotiomycetes</taxon>
        <taxon>Eurotiomycetidae</taxon>
        <taxon>Eurotiales</taxon>
        <taxon>Aspergillaceae</taxon>
        <taxon>Aspergillus</taxon>
    </lineage>
</organism>
<protein>
    <recommendedName>
        <fullName evidence="9">Signal peptidase subunit 3</fullName>
    </recommendedName>
</protein>
<evidence type="ECO:0000256" key="11">
    <source>
        <dbReference type="SAM" id="Phobius"/>
    </source>
</evidence>
<proteinExistence type="inferred from homology"/>
<comment type="similarity">
    <text evidence="2 9">Belongs to the SPCS3 family.</text>
</comment>
<reference evidence="12 13" key="1">
    <citation type="submission" date="2018-02" db="EMBL/GenBank/DDBJ databases">
        <title>The genomes of Aspergillus section Nigri reveals drivers in fungal speciation.</title>
        <authorList>
            <consortium name="DOE Joint Genome Institute"/>
            <person name="Vesth T.C."/>
            <person name="Nybo J."/>
            <person name="Theobald S."/>
            <person name="Brandl J."/>
            <person name="Frisvad J.C."/>
            <person name="Nielsen K.F."/>
            <person name="Lyhne E.K."/>
            <person name="Kogle M.E."/>
            <person name="Kuo A."/>
            <person name="Riley R."/>
            <person name="Clum A."/>
            <person name="Nolan M."/>
            <person name="Lipzen A."/>
            <person name="Salamov A."/>
            <person name="Henrissat B."/>
            <person name="Wiebenga A."/>
            <person name="De vries R.P."/>
            <person name="Grigoriev I.V."/>
            <person name="Mortensen U.H."/>
            <person name="Andersen M.R."/>
            <person name="Baker S.E."/>
        </authorList>
    </citation>
    <scope>NUCLEOTIDE SEQUENCE [LARGE SCALE GENOMIC DNA]</scope>
    <source>
        <strain evidence="12 13">CBS 115571</strain>
    </source>
</reference>
<evidence type="ECO:0000313" key="12">
    <source>
        <dbReference type="EMBL" id="PYI22881.1"/>
    </source>
</evidence>
<gene>
    <name evidence="12" type="ORF">BO99DRAFT_399616</name>
</gene>
<keyword evidence="4 9" id="KW-0256">Endoplasmic reticulum</keyword>
<dbReference type="PANTHER" id="PTHR12804:SF0">
    <property type="entry name" value="SIGNAL PEPTIDASE COMPLEX SUBUNIT 3"/>
    <property type="match status" value="1"/>
</dbReference>
<dbReference type="GO" id="GO:0005787">
    <property type="term" value="C:signal peptidase complex"/>
    <property type="evidence" value="ECO:0007669"/>
    <property type="project" value="UniProtKB-UniRule"/>
</dbReference>
<evidence type="ECO:0000313" key="13">
    <source>
        <dbReference type="Proteomes" id="UP000249829"/>
    </source>
</evidence>
<evidence type="ECO:0000256" key="4">
    <source>
        <dbReference type="ARBA" id="ARBA00022824"/>
    </source>
</evidence>
<evidence type="ECO:0000256" key="2">
    <source>
        <dbReference type="ARBA" id="ARBA00009289"/>
    </source>
</evidence>
<dbReference type="AlphaFoldDB" id="A0A2V5HGJ2"/>
<keyword evidence="5" id="KW-0735">Signal-anchor</keyword>
<comment type="function">
    <text evidence="8">Essential component of the signal peptidase complex (SPC) which catalyzes the cleavage of N-terminal signal sequences from nascent proteins as they are translocated into the lumen of the endoplasmic reticulum. Essential for the SPC catalytic activity, possibly by stabilizing and positioning the active center of the complex close to the lumenal surface. Essential for viability.</text>
</comment>
<keyword evidence="13" id="KW-1185">Reference proteome</keyword>
<feature type="region of interest" description="Disordered" evidence="10">
    <location>
        <begin position="138"/>
        <end position="167"/>
    </location>
</feature>
<keyword evidence="7 9" id="KW-0472">Membrane</keyword>
<name>A0A2V5HGJ2_ASPV1</name>
<evidence type="ECO:0000256" key="10">
    <source>
        <dbReference type="SAM" id="MobiDB-lite"/>
    </source>
</evidence>
<evidence type="ECO:0000256" key="5">
    <source>
        <dbReference type="ARBA" id="ARBA00022968"/>
    </source>
</evidence>
<evidence type="ECO:0000256" key="1">
    <source>
        <dbReference type="ARBA" id="ARBA00004648"/>
    </source>
</evidence>
<dbReference type="PIRSF" id="PIRSF016089">
    <property type="entry name" value="SPC22"/>
    <property type="match status" value="1"/>
</dbReference>
<dbReference type="InterPro" id="IPR007653">
    <property type="entry name" value="SPC3"/>
</dbReference>
<dbReference type="Pfam" id="PF04573">
    <property type="entry name" value="SPC22"/>
    <property type="match status" value="2"/>
</dbReference>
<evidence type="ECO:0000256" key="8">
    <source>
        <dbReference type="ARBA" id="ARBA00045670"/>
    </source>
</evidence>
<dbReference type="Proteomes" id="UP000249829">
    <property type="component" value="Unassembled WGS sequence"/>
</dbReference>
<feature type="transmembrane region" description="Helical" evidence="11">
    <location>
        <begin position="12"/>
        <end position="33"/>
    </location>
</feature>
<feature type="compositionally biased region" description="Low complexity" evidence="10">
    <location>
        <begin position="152"/>
        <end position="167"/>
    </location>
</feature>
<evidence type="ECO:0000256" key="7">
    <source>
        <dbReference type="ARBA" id="ARBA00023136"/>
    </source>
</evidence>
<dbReference type="GO" id="GO:0045047">
    <property type="term" value="P:protein targeting to ER"/>
    <property type="evidence" value="ECO:0007669"/>
    <property type="project" value="TreeGrafter"/>
</dbReference>
<dbReference type="OMA" id="WVGALTW"/>